<evidence type="ECO:0000256" key="6">
    <source>
        <dbReference type="ARBA" id="ARBA00022891"/>
    </source>
</evidence>
<dbReference type="Pfam" id="PF07995">
    <property type="entry name" value="GSDH"/>
    <property type="match status" value="2"/>
</dbReference>
<reference evidence="14" key="1">
    <citation type="submission" date="2019-12" db="EMBL/GenBank/DDBJ databases">
        <title>Genome sequencing and annotation of Brassica cretica.</title>
        <authorList>
            <person name="Studholme D.J."/>
            <person name="Sarris P.F."/>
        </authorList>
    </citation>
    <scope>NUCLEOTIDE SEQUENCE</scope>
    <source>
        <strain evidence="14">PFS-102/07</strain>
        <tissue evidence="14">Leaf</tissue>
    </source>
</reference>
<keyword evidence="5" id="KW-0732">Signal</keyword>
<evidence type="ECO:0000256" key="4">
    <source>
        <dbReference type="ARBA" id="ARBA00022622"/>
    </source>
</evidence>
<feature type="domain" description="Glucose/Sorbosone dehydrogenase" evidence="13">
    <location>
        <begin position="336"/>
        <end position="644"/>
    </location>
</feature>
<feature type="domain" description="Glucose/Sorbosone dehydrogenase" evidence="13">
    <location>
        <begin position="972"/>
        <end position="1264"/>
    </location>
</feature>
<evidence type="ECO:0000259" key="13">
    <source>
        <dbReference type="Pfam" id="PF07995"/>
    </source>
</evidence>
<evidence type="ECO:0000313" key="14">
    <source>
        <dbReference type="EMBL" id="KAF2594144.1"/>
    </source>
</evidence>
<keyword evidence="3" id="KW-1003">Cell membrane</keyword>
<keyword evidence="12" id="KW-1133">Transmembrane helix</keyword>
<dbReference type="GO" id="GO:0005886">
    <property type="term" value="C:plasma membrane"/>
    <property type="evidence" value="ECO:0007669"/>
    <property type="project" value="UniProtKB-SubCell"/>
</dbReference>
<keyword evidence="6" id="KW-0634">PQQ</keyword>
<organism evidence="14">
    <name type="scientific">Brassica cretica</name>
    <name type="common">Mustard</name>
    <dbReference type="NCBI Taxonomy" id="69181"/>
    <lineage>
        <taxon>Eukaryota</taxon>
        <taxon>Viridiplantae</taxon>
        <taxon>Streptophyta</taxon>
        <taxon>Embryophyta</taxon>
        <taxon>Tracheophyta</taxon>
        <taxon>Spermatophyta</taxon>
        <taxon>Magnoliopsida</taxon>
        <taxon>eudicotyledons</taxon>
        <taxon>Gunneridae</taxon>
        <taxon>Pentapetalae</taxon>
        <taxon>rosids</taxon>
        <taxon>malvids</taxon>
        <taxon>Brassicales</taxon>
        <taxon>Brassicaceae</taxon>
        <taxon>Brassiceae</taxon>
        <taxon>Brassica</taxon>
    </lineage>
</organism>
<evidence type="ECO:0000256" key="7">
    <source>
        <dbReference type="ARBA" id="ARBA00023002"/>
    </source>
</evidence>
<dbReference type="GO" id="GO:0016491">
    <property type="term" value="F:oxidoreductase activity"/>
    <property type="evidence" value="ECO:0007669"/>
    <property type="project" value="UniProtKB-KW"/>
</dbReference>
<sequence>MKITHSTRWECFFFRYLYADLYGNGVWVGIETPANSGNFVSHRITFSCASDSPMKCNDSPGTSGLSLGYILSFGEDNNKDIYLLTSNGVYRVVRPSRCNLTCSKENSTAARRNPGAPLERNSTLSFCPYKGKTCCDTKEDSNLNMQFQSMNISDKACASVVKSILCSRCDPFSSELFRDHSDQLSVPILCSNTSSANSTNDFCSETWETCQNISISGSLFAPSLQGQAGAPMNTNASKLSDLWQSKTDFCSAFASSNETICFSGEPVTLNDTTPDKPPPGLCLEKIGNGSYLNMVPHPDGSNRAFFSTQPGVAFLAGLPDHDSGGVLDVDPSSPFVDLTDEVHFDTSFGMMGMAFHPKFAQNGRFFASFNCDKSKWPGCTGRCSCNSDVNCDPSKITPDSGSQPCQFQTVIAEYSANGTSSDPSKAKNAKPTEVRRIFTMGLPFTSHHAGQILFGPSDGYLYFMMGDGGGGADPYNFSQNKKSLLGKIMRLDVDNIPSASDISKRGLWGNYSIPKDNPFRDDKELEPEIWAVGLRNPWRCSFDSSRPSYFMCADVGQDTYEEVDLITKGGNYGWRVYEGPELFHPESSPGGNTSAKSINTIFPVMGYNHSEVDSSGKSASITGGYFYRSETDPCIDGMYLYADLYGNGVWAGIETPANSGNFVSHRITFSCASDSPMKCDDSPGTSGLSLGYIFSFGEDNNKDIYLLTSNGVYRVVRPSRCNLTCSKENSTVARRNPGPSVSPSSSSSCYMHMNGFLGSLVSLSLILLAFTLEGILYLRERPSIIISCYNTLACSVLRACPISISSVLATELFRDHSDQLSVPILCSNTSSANSTNDFCSETWETCQNISISGSLFAPSLQGQAGAPMNTNASKLSDLWQSKTDFCSAFASSNETICFSGEPVTLNDTTPEKPPPGLCLEKIGNGSYLNMVPHPDGSNRAFFSTQPGVVFLAGLPDQDSGGVLDVDPSSPFVDLTDEVHFDTSFGMMGMAFHPKFAQNGRFFASFNCDKSKWPGCTGRCSCNSDVNCDPSKITPDSGSQPCQFQTAKNAKPTEVRRIFTMGLPFTSHHAGQILFGPSDGYLYFMMGDGGGGADPYNFSQNKKSLLGKIMRLDVDNIPSASDISKRGLWGNYSIPKDNPFREDKELEPEIWAVGLRNPWRCSFDSSRPSYFMCADVGQDTYEEVDLITKGGNYGWRVYEGPELFQPESSPGGNTSAKSINTIFPVMGYNHSEVDSSGKSASITGGYFYRSETDPCIDGMYLYADLYGNGVWAGIETPANSGNFVSHRITFSCASDSPMKCDYSPGTSGLSLGYIFSFGEDNNKDIYLLTSNGVYRVVRPSRCNFTCSKENSTAARRNPGPSVSPSSSSSCYMHMNGFHGILVSLSLILLALLVMF</sequence>
<comment type="cofactor">
    <cofactor evidence="1">
        <name>pyrroloquinoline quinone</name>
        <dbReference type="ChEBI" id="CHEBI:58442"/>
    </cofactor>
</comment>
<name>A0A8S9KHA1_BRACR</name>
<evidence type="ECO:0000256" key="8">
    <source>
        <dbReference type="ARBA" id="ARBA00023136"/>
    </source>
</evidence>
<evidence type="ECO:0000256" key="5">
    <source>
        <dbReference type="ARBA" id="ARBA00022729"/>
    </source>
</evidence>
<dbReference type="SUPFAM" id="SSF50952">
    <property type="entry name" value="Soluble quinoprotein glucose dehydrogenase"/>
    <property type="match status" value="2"/>
</dbReference>
<protein>
    <recommendedName>
        <fullName evidence="13">Glucose/Sorbosone dehydrogenase domain-containing protein</fullName>
    </recommendedName>
</protein>
<keyword evidence="7" id="KW-0560">Oxidoreductase</keyword>
<dbReference type="FunFam" id="2.120.10.30:FF:000067">
    <property type="entry name" value="HHIP-like 1"/>
    <property type="match status" value="2"/>
</dbReference>
<dbReference type="PANTHER" id="PTHR19328:SF13">
    <property type="entry name" value="HIPL1 PROTEIN"/>
    <property type="match status" value="1"/>
</dbReference>
<dbReference type="GO" id="GO:0098552">
    <property type="term" value="C:side of membrane"/>
    <property type="evidence" value="ECO:0007669"/>
    <property type="project" value="UniProtKB-KW"/>
</dbReference>
<evidence type="ECO:0000256" key="9">
    <source>
        <dbReference type="ARBA" id="ARBA00023180"/>
    </source>
</evidence>
<dbReference type="PANTHER" id="PTHR19328">
    <property type="entry name" value="HEDGEHOG-INTERACTING PROTEIN"/>
    <property type="match status" value="1"/>
</dbReference>
<keyword evidence="9" id="KW-0325">Glycoprotein</keyword>
<proteinExistence type="inferred from homology"/>
<dbReference type="InterPro" id="IPR011041">
    <property type="entry name" value="Quinoprot_gluc/sorb_DH_b-prop"/>
</dbReference>
<evidence type="ECO:0000256" key="3">
    <source>
        <dbReference type="ARBA" id="ARBA00022475"/>
    </source>
</evidence>
<keyword evidence="4" id="KW-0336">GPI-anchor</keyword>
<evidence type="ECO:0000256" key="12">
    <source>
        <dbReference type="SAM" id="Phobius"/>
    </source>
</evidence>
<keyword evidence="8 12" id="KW-0472">Membrane</keyword>
<dbReference type="InterPro" id="IPR012938">
    <property type="entry name" value="Glc/Sorbosone_DH"/>
</dbReference>
<evidence type="ECO:0000256" key="11">
    <source>
        <dbReference type="ARBA" id="ARBA00061483"/>
    </source>
</evidence>
<dbReference type="Gene3D" id="2.120.10.30">
    <property type="entry name" value="TolB, C-terminal domain"/>
    <property type="match status" value="2"/>
</dbReference>
<feature type="transmembrane region" description="Helical" evidence="12">
    <location>
        <begin position="1375"/>
        <end position="1393"/>
    </location>
</feature>
<gene>
    <name evidence="14" type="ORF">F2Q70_00045435</name>
</gene>
<evidence type="ECO:0000256" key="2">
    <source>
        <dbReference type="ARBA" id="ARBA00004609"/>
    </source>
</evidence>
<comment type="subcellular location">
    <subcellularLocation>
        <location evidence="2">Cell membrane</location>
        <topology evidence="2">Lipid-anchor</topology>
        <topology evidence="2">GPI-anchor</topology>
    </subcellularLocation>
</comment>
<keyword evidence="12" id="KW-0812">Transmembrane</keyword>
<keyword evidence="10" id="KW-0449">Lipoprotein</keyword>
<evidence type="ECO:0000256" key="1">
    <source>
        <dbReference type="ARBA" id="ARBA00001931"/>
    </source>
</evidence>
<dbReference type="EMBL" id="QGKY02000164">
    <property type="protein sequence ID" value="KAF2594144.1"/>
    <property type="molecule type" value="Genomic_DNA"/>
</dbReference>
<accession>A0A8S9KHA1</accession>
<evidence type="ECO:0000256" key="10">
    <source>
        <dbReference type="ARBA" id="ARBA00023288"/>
    </source>
</evidence>
<comment type="caution">
    <text evidence="14">The sequence shown here is derived from an EMBL/GenBank/DDBJ whole genome shotgun (WGS) entry which is preliminary data.</text>
</comment>
<comment type="similarity">
    <text evidence="11">Belongs to the PQQ oxidoreductase GdhB family.</text>
</comment>
<dbReference type="InterPro" id="IPR011042">
    <property type="entry name" value="6-blade_b-propeller_TolB-like"/>
</dbReference>